<evidence type="ECO:0000313" key="2">
    <source>
        <dbReference type="EMBL" id="KKS20710.1"/>
    </source>
</evidence>
<proteinExistence type="predicted"/>
<evidence type="ECO:0000313" key="3">
    <source>
        <dbReference type="Proteomes" id="UP000034920"/>
    </source>
</evidence>
<dbReference type="Proteomes" id="UP000034920">
    <property type="component" value="Unassembled WGS sequence"/>
</dbReference>
<dbReference type="EMBL" id="LCCA01000045">
    <property type="protein sequence ID" value="KKS20710.1"/>
    <property type="molecule type" value="Genomic_DNA"/>
</dbReference>
<accession>A0A0G0X6Z3</accession>
<organism evidence="2 3">
    <name type="scientific">candidate division WWE3 bacterium GW2011_GWA1_41_8</name>
    <dbReference type="NCBI Taxonomy" id="1619103"/>
    <lineage>
        <taxon>Bacteria</taxon>
        <taxon>Katanobacteria</taxon>
    </lineage>
</organism>
<comment type="caution">
    <text evidence="2">The sequence shown here is derived from an EMBL/GenBank/DDBJ whole genome shotgun (WGS) entry which is preliminary data.</text>
</comment>
<protein>
    <submittedName>
        <fullName evidence="2">Uncharacterized protein</fullName>
    </submittedName>
</protein>
<feature type="transmembrane region" description="Helical" evidence="1">
    <location>
        <begin position="117"/>
        <end position="135"/>
    </location>
</feature>
<sequence>MFSRILIKLIDQSIVPAIMLVTARIISLVLVARYFGIEYTVGSQGIVYSDAGGYVLVNSYSVFIMVVLLSVGIMYILLKALLFHETHIAPHLTARLFSLKLSSVIQNSFDLYSQGSIWLSYLYLILLTSGVMAYYGLIYTWVFYVSLILTILTSVLFVFDVENELDLHKGSTTDKTEEFILEFKE</sequence>
<keyword evidence="1" id="KW-0812">Transmembrane</keyword>
<gene>
    <name evidence="2" type="ORF">UU80_C0045G0004</name>
</gene>
<dbReference type="STRING" id="1619103.UU80_C0045G0004"/>
<feature type="transmembrane region" description="Helical" evidence="1">
    <location>
        <begin position="141"/>
        <end position="159"/>
    </location>
</feature>
<keyword evidence="1" id="KW-1133">Transmembrane helix</keyword>
<evidence type="ECO:0000256" key="1">
    <source>
        <dbReference type="SAM" id="Phobius"/>
    </source>
</evidence>
<feature type="transmembrane region" description="Helical" evidence="1">
    <location>
        <begin position="12"/>
        <end position="35"/>
    </location>
</feature>
<dbReference type="AlphaFoldDB" id="A0A0G0X6Z3"/>
<keyword evidence="1" id="KW-0472">Membrane</keyword>
<name>A0A0G0X6Z3_UNCKA</name>
<feature type="transmembrane region" description="Helical" evidence="1">
    <location>
        <begin position="55"/>
        <end position="78"/>
    </location>
</feature>
<reference evidence="2 3" key="1">
    <citation type="journal article" date="2015" name="Nature">
        <title>rRNA introns, odd ribosomes, and small enigmatic genomes across a large radiation of phyla.</title>
        <authorList>
            <person name="Brown C.T."/>
            <person name="Hug L.A."/>
            <person name="Thomas B.C."/>
            <person name="Sharon I."/>
            <person name="Castelle C.J."/>
            <person name="Singh A."/>
            <person name="Wilkins M.J."/>
            <person name="Williams K.H."/>
            <person name="Banfield J.F."/>
        </authorList>
    </citation>
    <scope>NUCLEOTIDE SEQUENCE [LARGE SCALE GENOMIC DNA]</scope>
</reference>